<keyword evidence="1" id="KW-1133">Transmembrane helix</keyword>
<organism evidence="2 3">
    <name type="scientific">Hathewaya histolytica</name>
    <name type="common">Clostridium histolyticum</name>
    <dbReference type="NCBI Taxonomy" id="1498"/>
    <lineage>
        <taxon>Bacteria</taxon>
        <taxon>Bacillati</taxon>
        <taxon>Bacillota</taxon>
        <taxon>Clostridia</taxon>
        <taxon>Eubacteriales</taxon>
        <taxon>Clostridiaceae</taxon>
        <taxon>Hathewaya</taxon>
    </lineage>
</organism>
<keyword evidence="1" id="KW-0812">Transmembrane</keyword>
<dbReference type="InterPro" id="IPR009793">
    <property type="entry name" value="DUF1361"/>
</dbReference>
<keyword evidence="1" id="KW-0472">Membrane</keyword>
<gene>
    <name evidence="2" type="ORF">NCTC503_00331</name>
</gene>
<dbReference type="RefSeq" id="WP_138209143.1">
    <property type="nucleotide sequence ID" value="NZ_CBCRUQ010000015.1"/>
</dbReference>
<protein>
    <submittedName>
        <fullName evidence="2">Predicted membrane protein</fullName>
    </submittedName>
</protein>
<sequence length="241" mass="28961">MKNKNINSSCEINFIPLRNFLIIISILYGMIVFKEYKLNREFMIWNVFLAWIPFIISSYIYKIIQHKQKGKYIFIIFLLSFLWLIFYPNTIYLFTDLMHFSDHKFYIPNPNYGLKIGQSKILFNDNFDIWKDFFIMIIGAWLGYLLGFVSLYLNAQCVRKKFNDFISWIFVIIVSILSGFGIYIGRFIRLNSWDILNYNEILDILNNNINEKSIKFTILFSSLSMILYLMLYFLINIKKDK</sequence>
<dbReference type="Pfam" id="PF07099">
    <property type="entry name" value="DUF1361"/>
    <property type="match status" value="1"/>
</dbReference>
<accession>A0A4U9QXD8</accession>
<dbReference type="EMBL" id="LR590481">
    <property type="protein sequence ID" value="VTQ83312.1"/>
    <property type="molecule type" value="Genomic_DNA"/>
</dbReference>
<feature type="transmembrane region" description="Helical" evidence="1">
    <location>
        <begin position="165"/>
        <end position="184"/>
    </location>
</feature>
<feature type="transmembrane region" description="Helical" evidence="1">
    <location>
        <begin position="73"/>
        <end position="94"/>
    </location>
</feature>
<feature type="transmembrane region" description="Helical" evidence="1">
    <location>
        <begin position="43"/>
        <end position="61"/>
    </location>
</feature>
<keyword evidence="3" id="KW-1185">Reference proteome</keyword>
<feature type="transmembrane region" description="Helical" evidence="1">
    <location>
        <begin position="216"/>
        <end position="235"/>
    </location>
</feature>
<feature type="transmembrane region" description="Helical" evidence="1">
    <location>
        <begin position="133"/>
        <end position="153"/>
    </location>
</feature>
<reference evidence="2 3" key="1">
    <citation type="submission" date="2019-05" db="EMBL/GenBank/DDBJ databases">
        <authorList>
            <consortium name="Pathogen Informatics"/>
        </authorList>
    </citation>
    <scope>NUCLEOTIDE SEQUENCE [LARGE SCALE GENOMIC DNA]</scope>
    <source>
        <strain evidence="2 3">NCTC503</strain>
    </source>
</reference>
<evidence type="ECO:0000313" key="2">
    <source>
        <dbReference type="EMBL" id="VTQ83312.1"/>
    </source>
</evidence>
<evidence type="ECO:0000313" key="3">
    <source>
        <dbReference type="Proteomes" id="UP000308489"/>
    </source>
</evidence>
<dbReference type="Proteomes" id="UP000308489">
    <property type="component" value="Chromosome 1"/>
</dbReference>
<proteinExistence type="predicted"/>
<name>A0A4U9QXD8_HATHI</name>
<evidence type="ECO:0000256" key="1">
    <source>
        <dbReference type="SAM" id="Phobius"/>
    </source>
</evidence>
<dbReference type="KEGG" id="hhw:NCTC503_00331"/>
<dbReference type="OrthoDB" id="4540541at2"/>
<dbReference type="AlphaFoldDB" id="A0A4U9QXD8"/>
<feature type="transmembrane region" description="Helical" evidence="1">
    <location>
        <begin position="12"/>
        <end position="31"/>
    </location>
</feature>